<dbReference type="InterPro" id="IPR036291">
    <property type="entry name" value="NAD(P)-bd_dom_sf"/>
</dbReference>
<dbReference type="NCBIfam" id="NF004513">
    <property type="entry name" value="PRK05854.1"/>
    <property type="match status" value="1"/>
</dbReference>
<dbReference type="GO" id="GO:0016491">
    <property type="term" value="F:oxidoreductase activity"/>
    <property type="evidence" value="ECO:0007669"/>
    <property type="project" value="UniProtKB-KW"/>
</dbReference>
<accession>A0A329BEQ3</accession>
<dbReference type="Pfam" id="PF00106">
    <property type="entry name" value="adh_short"/>
    <property type="match status" value="1"/>
</dbReference>
<dbReference type="PANTHER" id="PTHR24320">
    <property type="entry name" value="RETINOL DEHYDROGENASE"/>
    <property type="match status" value="1"/>
</dbReference>
<dbReference type="PANTHER" id="PTHR24320:SF148">
    <property type="entry name" value="NAD(P)-BINDING ROSSMANN-FOLD SUPERFAMILY PROTEIN"/>
    <property type="match status" value="1"/>
</dbReference>
<comment type="similarity">
    <text evidence="1 3">Belongs to the short-chain dehydrogenases/reductases (SDR) family.</text>
</comment>
<organism evidence="4 5">
    <name type="scientific">Paraburkholderia bryophila</name>
    <dbReference type="NCBI Taxonomy" id="420952"/>
    <lineage>
        <taxon>Bacteria</taxon>
        <taxon>Pseudomonadati</taxon>
        <taxon>Pseudomonadota</taxon>
        <taxon>Betaproteobacteria</taxon>
        <taxon>Burkholderiales</taxon>
        <taxon>Burkholderiaceae</taxon>
        <taxon>Paraburkholderia</taxon>
    </lineage>
</organism>
<dbReference type="Proteomes" id="UP000248918">
    <property type="component" value="Unassembled WGS sequence"/>
</dbReference>
<dbReference type="NCBIfam" id="NF004846">
    <property type="entry name" value="PRK06197.1"/>
    <property type="match status" value="1"/>
</dbReference>
<gene>
    <name evidence="4" type="ORF">BX591_13941</name>
</gene>
<dbReference type="InterPro" id="IPR020904">
    <property type="entry name" value="Sc_DH/Rdtase_CS"/>
</dbReference>
<keyword evidence="2" id="KW-0560">Oxidoreductase</keyword>
<name>A0A329BEQ3_9BURK</name>
<dbReference type="SUPFAM" id="SSF51735">
    <property type="entry name" value="NAD(P)-binding Rossmann-fold domains"/>
    <property type="match status" value="1"/>
</dbReference>
<evidence type="ECO:0000313" key="4">
    <source>
        <dbReference type="EMBL" id="RAS19601.1"/>
    </source>
</evidence>
<proteinExistence type="inferred from homology"/>
<dbReference type="EMBL" id="QLTK01000039">
    <property type="protein sequence ID" value="RAS19601.1"/>
    <property type="molecule type" value="Genomic_DNA"/>
</dbReference>
<evidence type="ECO:0000256" key="3">
    <source>
        <dbReference type="RuleBase" id="RU000363"/>
    </source>
</evidence>
<dbReference type="FunFam" id="3.40.50.720:FF:000399">
    <property type="entry name" value="Probable oxidoreductase"/>
    <property type="match status" value="1"/>
</dbReference>
<dbReference type="AlphaFoldDB" id="A0A329BEQ3"/>
<dbReference type="PRINTS" id="PR00081">
    <property type="entry name" value="GDHRDH"/>
</dbReference>
<evidence type="ECO:0000256" key="1">
    <source>
        <dbReference type="ARBA" id="ARBA00006484"/>
    </source>
</evidence>
<evidence type="ECO:0000313" key="5">
    <source>
        <dbReference type="Proteomes" id="UP000248918"/>
    </source>
</evidence>
<reference evidence="4 5" key="1">
    <citation type="submission" date="2018-06" db="EMBL/GenBank/DDBJ databases">
        <title>Genomic Encyclopedia of Type Strains, Phase III (KMG-III): the genomes of soil and plant-associated and newly described type strains.</title>
        <authorList>
            <person name="Whitman W."/>
        </authorList>
    </citation>
    <scope>NUCLEOTIDE SEQUENCE [LARGE SCALE GENOMIC DNA]</scope>
    <source>
        <strain evidence="4 5">LMG 23644</strain>
    </source>
</reference>
<sequence>MPNWTTADIPQQTGRLAVITGATGGLGFETALALAGAGADVVLTGRNAQKGQAALEKIRAQHPAASIRYTHLDLASLASVRQFADQFASAHASLDLLINNAGVMTPPTRQTTSDGFELQFGTNYLGHFALTERLLPLLRAGREPRVVNLSSGAHKIGAAIHFDDLQWQHGYKPWPAYAQSKLAMLMFALELQRRSDANGWGLLSNAAHPGYARTDLIANGPGADTLLQSINRMTFEPLASQSAADGALPTLFAATSPNAEPAGYYGPTGLFELKGPPGEARISRLAQDKAIAARLWAVSEALTHARWPRATMEHAS</sequence>
<dbReference type="Gene3D" id="3.40.50.720">
    <property type="entry name" value="NAD(P)-binding Rossmann-like Domain"/>
    <property type="match status" value="1"/>
</dbReference>
<dbReference type="CDD" id="cd05327">
    <property type="entry name" value="retinol-DH_like_SDR_c_like"/>
    <property type="match status" value="1"/>
</dbReference>
<dbReference type="InterPro" id="IPR002347">
    <property type="entry name" value="SDR_fam"/>
</dbReference>
<dbReference type="PRINTS" id="PR00080">
    <property type="entry name" value="SDRFAMILY"/>
</dbReference>
<evidence type="ECO:0000256" key="2">
    <source>
        <dbReference type="ARBA" id="ARBA00023002"/>
    </source>
</evidence>
<dbReference type="OrthoDB" id="109589at2"/>
<dbReference type="RefSeq" id="WP_111935453.1">
    <property type="nucleotide sequence ID" value="NZ_CADFFP010000038.1"/>
</dbReference>
<protein>
    <submittedName>
        <fullName evidence="4">NAD(P)-dependent dehydrogenase (Short-subunit alcohol dehydrogenase family)</fullName>
    </submittedName>
</protein>
<dbReference type="PROSITE" id="PS00061">
    <property type="entry name" value="ADH_SHORT"/>
    <property type="match status" value="1"/>
</dbReference>
<comment type="caution">
    <text evidence="4">The sequence shown here is derived from an EMBL/GenBank/DDBJ whole genome shotgun (WGS) entry which is preliminary data.</text>
</comment>